<comment type="caution">
    <text evidence="3">The sequence shown here is derived from an EMBL/GenBank/DDBJ whole genome shotgun (WGS) entry which is preliminary data.</text>
</comment>
<dbReference type="CDD" id="cd14281">
    <property type="entry name" value="UBA2_Rad23_like"/>
    <property type="match status" value="1"/>
</dbReference>
<feature type="region of interest" description="Disordered" evidence="1">
    <location>
        <begin position="162"/>
        <end position="181"/>
    </location>
</feature>
<proteinExistence type="predicted"/>
<evidence type="ECO:0000256" key="1">
    <source>
        <dbReference type="SAM" id="MobiDB-lite"/>
    </source>
</evidence>
<gene>
    <name evidence="3" type="ORF">D9619_008711</name>
</gene>
<accession>A0A8H5BA70</accession>
<dbReference type="Gene3D" id="1.10.8.10">
    <property type="entry name" value="DNA helicase RuvA subunit, C-terminal domain"/>
    <property type="match status" value="1"/>
</dbReference>
<evidence type="ECO:0000313" key="4">
    <source>
        <dbReference type="Proteomes" id="UP000567179"/>
    </source>
</evidence>
<reference evidence="3 4" key="1">
    <citation type="journal article" date="2020" name="ISME J.">
        <title>Uncovering the hidden diversity of litter-decomposition mechanisms in mushroom-forming fungi.</title>
        <authorList>
            <person name="Floudas D."/>
            <person name="Bentzer J."/>
            <person name="Ahren D."/>
            <person name="Johansson T."/>
            <person name="Persson P."/>
            <person name="Tunlid A."/>
        </authorList>
    </citation>
    <scope>NUCLEOTIDE SEQUENCE [LARGE SCALE GENOMIC DNA]</scope>
    <source>
        <strain evidence="3 4">CBS 101986</strain>
    </source>
</reference>
<dbReference type="PANTHER" id="PTHR34706">
    <property type="entry name" value="SLR1338 PROTEIN"/>
    <property type="match status" value="1"/>
</dbReference>
<keyword evidence="4" id="KW-1185">Reference proteome</keyword>
<sequence length="757" mass="83738">MIPVGDLLPSIHGLFNCLFMLHRLRSKDRTDIYQPPLISCNYRRALRFFEDMSSAATKQAGGGAMSLDKMNNIAEMIRNDPSMRQSFIAIAAQRDPALGQQLNQSLQLLDTVASQGQSAAALAREEKAAVQRASLVALGFDQKKALVAYLASNKNVEQATNYLKNPENSKDATATKPPAAGRFISDNPSLRLGLNEFIAQKDPALAQQMKGNPALFEATLRSVGDDTDWKAEYEKARDEATWKANHDAIKASYGSQAASGQAASAAAKAEASWKSSYDSLKATYDALAASGQTVSTAVTNAALDYPLKTRSIRANHAYAGYSAYDAHWPDWLGYQAGEILYTNGYVVPTRFGNLYRVCNSSGRVGVAYADKYIRRPLKSSIVLTDKCRTFVAQSSHEALTAYLVQDYKDVSSTLTQFCIHLSVHTMAEDPKLTELVGDFLLYIVSWVNKTADDVLYNLSGLKGTWNEETDKKVNYDETPNKAEFLENIDEFLAKKENEPLAQFFKNDPSFIQDLAKNATELANDPTAPLGGSDLLPKLFKVSLHKQVIYCDDSSSMRREGRWAAQVQLVNRITRITTRILPEDDGVALRFINQTVNNSDKLNLQAVTSIMEGSSWQPGGNTEIGTYLKSKILEPLIYSQLQLRTLMRPYLISVITDGMPEPERKEAFVEAIKECGDKLQAAGYPRESVKFVLGQIGTGKAATSFLEGVRNNQAIKNEVYVTSDKLDERLSALKANLADLDSWLLQTLFEPIRKYQST</sequence>
<evidence type="ECO:0000259" key="2">
    <source>
        <dbReference type="PROSITE" id="PS50030"/>
    </source>
</evidence>
<dbReference type="EMBL" id="JAACJJ010000029">
    <property type="protein sequence ID" value="KAF5319521.1"/>
    <property type="molecule type" value="Genomic_DNA"/>
</dbReference>
<dbReference type="InterPro" id="IPR009060">
    <property type="entry name" value="UBA-like_sf"/>
</dbReference>
<dbReference type="PANTHER" id="PTHR34706:SF3">
    <property type="entry name" value="ANKYRIN REPEAT PROTEIN (AFU_ORTHOLOGUE AFUA_7G06200)"/>
    <property type="match status" value="1"/>
</dbReference>
<name>A0A8H5BA70_9AGAR</name>
<evidence type="ECO:0000313" key="3">
    <source>
        <dbReference type="EMBL" id="KAF5319521.1"/>
    </source>
</evidence>
<dbReference type="Proteomes" id="UP000567179">
    <property type="component" value="Unassembled WGS sequence"/>
</dbReference>
<protein>
    <recommendedName>
        <fullName evidence="2">UBA domain-containing protein</fullName>
    </recommendedName>
</protein>
<organism evidence="3 4">
    <name type="scientific">Psilocybe cf. subviscida</name>
    <dbReference type="NCBI Taxonomy" id="2480587"/>
    <lineage>
        <taxon>Eukaryota</taxon>
        <taxon>Fungi</taxon>
        <taxon>Dikarya</taxon>
        <taxon>Basidiomycota</taxon>
        <taxon>Agaricomycotina</taxon>
        <taxon>Agaricomycetes</taxon>
        <taxon>Agaricomycetidae</taxon>
        <taxon>Agaricales</taxon>
        <taxon>Agaricineae</taxon>
        <taxon>Strophariaceae</taxon>
        <taxon>Psilocybe</taxon>
    </lineage>
</organism>
<feature type="domain" description="UBA" evidence="2">
    <location>
        <begin position="123"/>
        <end position="166"/>
    </location>
</feature>
<dbReference type="AlphaFoldDB" id="A0A8H5BA70"/>
<dbReference type="PROSITE" id="PS50030">
    <property type="entry name" value="UBA"/>
    <property type="match status" value="1"/>
</dbReference>
<dbReference type="OrthoDB" id="2142040at2759"/>
<dbReference type="Pfam" id="PF00627">
    <property type="entry name" value="UBA"/>
    <property type="match status" value="1"/>
</dbReference>
<dbReference type="SUPFAM" id="SSF46934">
    <property type="entry name" value="UBA-like"/>
    <property type="match status" value="1"/>
</dbReference>
<dbReference type="InterPro" id="IPR015940">
    <property type="entry name" value="UBA"/>
</dbReference>